<keyword evidence="1" id="KW-0175">Coiled coil</keyword>
<dbReference type="AlphaFoldDB" id="A0A7E5VQ18"/>
<gene>
    <name evidence="3" type="primary">LOC113495719</name>
</gene>
<proteinExistence type="predicted"/>
<protein>
    <submittedName>
        <fullName evidence="3">Uncharacterized protein LOC113495719</fullName>
    </submittedName>
</protein>
<feature type="coiled-coil region" evidence="1">
    <location>
        <begin position="124"/>
        <end position="179"/>
    </location>
</feature>
<accession>A0A7E5VQ18</accession>
<dbReference type="KEGG" id="tnl:113495719"/>
<organism evidence="2 3">
    <name type="scientific">Trichoplusia ni</name>
    <name type="common">Cabbage looper</name>
    <dbReference type="NCBI Taxonomy" id="7111"/>
    <lineage>
        <taxon>Eukaryota</taxon>
        <taxon>Metazoa</taxon>
        <taxon>Ecdysozoa</taxon>
        <taxon>Arthropoda</taxon>
        <taxon>Hexapoda</taxon>
        <taxon>Insecta</taxon>
        <taxon>Pterygota</taxon>
        <taxon>Neoptera</taxon>
        <taxon>Endopterygota</taxon>
        <taxon>Lepidoptera</taxon>
        <taxon>Glossata</taxon>
        <taxon>Ditrysia</taxon>
        <taxon>Noctuoidea</taxon>
        <taxon>Noctuidae</taxon>
        <taxon>Plusiinae</taxon>
        <taxon>Trichoplusia</taxon>
    </lineage>
</organism>
<dbReference type="GeneID" id="113495719"/>
<name>A0A7E5VQ18_TRINI</name>
<evidence type="ECO:0000256" key="1">
    <source>
        <dbReference type="SAM" id="Coils"/>
    </source>
</evidence>
<reference evidence="3" key="1">
    <citation type="submission" date="2025-08" db="UniProtKB">
        <authorList>
            <consortium name="RefSeq"/>
        </authorList>
    </citation>
    <scope>IDENTIFICATION</scope>
</reference>
<dbReference type="OrthoDB" id="7037674at2759"/>
<evidence type="ECO:0000313" key="2">
    <source>
        <dbReference type="Proteomes" id="UP000322000"/>
    </source>
</evidence>
<dbReference type="RefSeq" id="XP_026730420.1">
    <property type="nucleotide sequence ID" value="XM_026874619.1"/>
</dbReference>
<dbReference type="Proteomes" id="UP000322000">
    <property type="component" value="Chromosome 7"/>
</dbReference>
<evidence type="ECO:0000313" key="3">
    <source>
        <dbReference type="RefSeq" id="XP_026730420.1"/>
    </source>
</evidence>
<sequence length="217" mass="25552">MGEKVGNHVSDIDMNNSEITFENLTILKEFGNIVNLVRNEDFLETVPKAKLRRVKWMPMFNCLKQGILDEMVQELSAMWEYENMPEKLEILEKQKEKYSEIEATKVLWRPQLADVKAQLRASDVANLQKQKVLLESLAKEYEVRVNRLKKVLAAKRGYLKALQLDIQKYQRRNDDLISKLTHKLDNHQNLINNVLIDKVDVEEINWKEKDMEVNEIN</sequence>
<keyword evidence="2" id="KW-1185">Reference proteome</keyword>
<dbReference type="InParanoid" id="A0A7E5VQ18"/>